<dbReference type="InterPro" id="IPR042185">
    <property type="entry name" value="Serpin_sf_2"/>
</dbReference>
<evidence type="ECO:0000313" key="3">
    <source>
        <dbReference type="EMBL" id="NNG37519.1"/>
    </source>
</evidence>
<dbReference type="InterPro" id="IPR006311">
    <property type="entry name" value="TAT_signal"/>
</dbReference>
<dbReference type="AlphaFoldDB" id="A0A849AAH7"/>
<dbReference type="SUPFAM" id="SSF56574">
    <property type="entry name" value="Serpins"/>
    <property type="match status" value="1"/>
</dbReference>
<name>A0A849AAH7_9ACTN</name>
<gene>
    <name evidence="3" type="ORF">HKD39_17810</name>
</gene>
<dbReference type="InterPro" id="IPR042178">
    <property type="entry name" value="Serpin_sf_1"/>
</dbReference>
<evidence type="ECO:0000313" key="4">
    <source>
        <dbReference type="Proteomes" id="UP000562984"/>
    </source>
</evidence>
<comment type="caution">
    <text evidence="3">The sequence shown here is derived from an EMBL/GenBank/DDBJ whole genome shotgun (WGS) entry which is preliminary data.</text>
</comment>
<keyword evidence="4" id="KW-1185">Reference proteome</keyword>
<dbReference type="PANTHER" id="PTHR11461">
    <property type="entry name" value="SERINE PROTEASE INHIBITOR, SERPIN"/>
    <property type="match status" value="1"/>
</dbReference>
<evidence type="ECO:0000259" key="2">
    <source>
        <dbReference type="SMART" id="SM00093"/>
    </source>
</evidence>
<proteinExistence type="inferred from homology"/>
<evidence type="ECO:0000256" key="1">
    <source>
        <dbReference type="RuleBase" id="RU000411"/>
    </source>
</evidence>
<accession>A0A849AAH7</accession>
<dbReference type="Gene3D" id="2.30.39.10">
    <property type="entry name" value="Alpha-1-antitrypsin, domain 1"/>
    <property type="match status" value="1"/>
</dbReference>
<dbReference type="PANTHER" id="PTHR11461:SF211">
    <property type="entry name" value="GH10112P-RELATED"/>
    <property type="match status" value="1"/>
</dbReference>
<reference evidence="3 4" key="1">
    <citation type="submission" date="2020-05" db="EMBL/GenBank/DDBJ databases">
        <title>Nakamurella sp. DB0629 isolated from air conditioner.</title>
        <authorList>
            <person name="Kim D.H."/>
            <person name="Kim D.-U."/>
        </authorList>
    </citation>
    <scope>NUCLEOTIDE SEQUENCE [LARGE SCALE GENOMIC DNA]</scope>
    <source>
        <strain evidence="3 4">DB0629</strain>
    </source>
</reference>
<dbReference type="InterPro" id="IPR023796">
    <property type="entry name" value="Serpin_dom"/>
</dbReference>
<dbReference type="Gene3D" id="3.30.497.10">
    <property type="entry name" value="Antithrombin, subunit I, domain 2"/>
    <property type="match status" value="1"/>
</dbReference>
<dbReference type="Proteomes" id="UP000562984">
    <property type="component" value="Unassembled WGS sequence"/>
</dbReference>
<dbReference type="InterPro" id="IPR023795">
    <property type="entry name" value="Serpin_CS"/>
</dbReference>
<comment type="similarity">
    <text evidence="1">Belongs to the serpin family.</text>
</comment>
<dbReference type="SMART" id="SM00093">
    <property type="entry name" value="SERPIN"/>
    <property type="match status" value="1"/>
</dbReference>
<protein>
    <recommendedName>
        <fullName evidence="2">Serpin domain-containing protein</fullName>
    </recommendedName>
</protein>
<dbReference type="GO" id="GO:0005615">
    <property type="term" value="C:extracellular space"/>
    <property type="evidence" value="ECO:0007669"/>
    <property type="project" value="InterPro"/>
</dbReference>
<dbReference type="GO" id="GO:0004867">
    <property type="term" value="F:serine-type endopeptidase inhibitor activity"/>
    <property type="evidence" value="ECO:0007669"/>
    <property type="project" value="InterPro"/>
</dbReference>
<dbReference type="PROSITE" id="PS51318">
    <property type="entry name" value="TAT"/>
    <property type="match status" value="1"/>
</dbReference>
<dbReference type="InterPro" id="IPR036186">
    <property type="entry name" value="Serpin_sf"/>
</dbReference>
<dbReference type="RefSeq" id="WP_171201213.1">
    <property type="nucleotide sequence ID" value="NZ_JABEND010000014.1"/>
</dbReference>
<dbReference type="PROSITE" id="PS00284">
    <property type="entry name" value="SERPIN"/>
    <property type="match status" value="1"/>
</dbReference>
<feature type="domain" description="Serpin" evidence="2">
    <location>
        <begin position="92"/>
        <end position="459"/>
    </location>
</feature>
<dbReference type="Pfam" id="PF00079">
    <property type="entry name" value="Serpin"/>
    <property type="match status" value="1"/>
</dbReference>
<sequence length="460" mass="47436">MSHPPVPTALAGRAVSRRALLALLAAGGAGLLTACERDQLGRAEPAAGSLAAMPSGSGDGGGIRELRGAGSRVAPAGMTMLRLRFGAFSSALLAATQPDDKGNTLISPYSLLAAIGMADFGATGAPAEALKRGLSGSADEVASWITAIDAAVAAAVADSQDVQAGGQQLDPMVVQTANSLFLQQDYRLRREFLDALARGYDAPVRTVDFRGDADGARSAINTWVGERTRGLIPELLDPARVTELTRLVLVNALYLKAPWAAGPAAEDTHDFAVGGKQRLPVPWLSMDTQTIPYATGDGWSAASIGLGGGGLAMTIVLPDKADTDPVTLLRPEVWTLPSTAPATKVKVQLPRLELDSSTDMVPALSAMGMAGAFNVPLTGMGEPGQEPLLITAIIHKVKFTSDDQGIEAAAATAVVAPGGAAPGPPEKAPVEFVVDRPFLFVVHDVETGMPLFTGAISDPR</sequence>
<organism evidence="3 4">
    <name type="scientific">Nakamurella aerolata</name>
    <dbReference type="NCBI Taxonomy" id="1656892"/>
    <lineage>
        <taxon>Bacteria</taxon>
        <taxon>Bacillati</taxon>
        <taxon>Actinomycetota</taxon>
        <taxon>Actinomycetes</taxon>
        <taxon>Nakamurellales</taxon>
        <taxon>Nakamurellaceae</taxon>
        <taxon>Nakamurella</taxon>
    </lineage>
</organism>
<dbReference type="EMBL" id="JABEND010000014">
    <property type="protein sequence ID" value="NNG37519.1"/>
    <property type="molecule type" value="Genomic_DNA"/>
</dbReference>
<dbReference type="InterPro" id="IPR000215">
    <property type="entry name" value="Serpin_fam"/>
</dbReference>